<dbReference type="CDD" id="cd03788">
    <property type="entry name" value="GT20_TPS"/>
    <property type="match status" value="1"/>
</dbReference>
<sequence length="496" mass="56975">MASQDSKSKEGGQVDGRRLVMVSNRLPMSLERTEDNDWQTHPAAGGLVSALDPVMRRRGGVWVGWPGIADEATDTLRDVLDARYNADSAYRLEPVALTRDDIADFYEGFSNEVIWPLFHNRFTVCRFEPDYWQAYQRVNREFAHRISEVARAGDFVWVHDYHLVNVADELRALGVHNRASFFQHIPFPTADIFCNLPWWREIVYALLSYDFIGVQTVTDRINFLDVLTTLFDHVETQAGEYGIDINIGDDGLTRDKQQLRIGTLPISIDYDHIERMAASEDSLTKVQRFRGNWRDRTVVIGVDRLDYTKGLPEKFEAFREALRRYPELRTRVTLQQHVVPSRQRVPQYVEQKEEIERLVGEINGEFTEPGWVPIHYSFHSMDQAELMAHYQVADIALVTPLKDGMNLVAKEFCAAQRDSDGVLILSEFAGAAAELGDHALLVNPHDVVSTAERIHEACYMAREERCRRMDAMREIIRSHNAFDWVEEFLRAAGANQ</sequence>
<dbReference type="Gene3D" id="3.40.50.2000">
    <property type="entry name" value="Glycogen Phosphorylase B"/>
    <property type="match status" value="2"/>
</dbReference>
<dbReference type="STRING" id="1304275.C41B8_08570"/>
<proteinExistence type="inferred from homology"/>
<dbReference type="SUPFAM" id="SSF53756">
    <property type="entry name" value="UDP-Glycosyltransferase/glycogen phosphorylase"/>
    <property type="match status" value="1"/>
</dbReference>
<dbReference type="PANTHER" id="PTHR10788">
    <property type="entry name" value="TREHALOSE-6-PHOSPHATE SYNTHASE"/>
    <property type="match status" value="1"/>
</dbReference>
<dbReference type="PANTHER" id="PTHR10788:SF106">
    <property type="entry name" value="BCDNA.GH08860"/>
    <property type="match status" value="1"/>
</dbReference>
<dbReference type="GO" id="GO:0005992">
    <property type="term" value="P:trehalose biosynthetic process"/>
    <property type="evidence" value="ECO:0007669"/>
    <property type="project" value="InterPro"/>
</dbReference>
<dbReference type="eggNOG" id="COG0380">
    <property type="taxonomic scope" value="Bacteria"/>
</dbReference>
<reference evidence="2 3" key="1">
    <citation type="submission" date="2013-03" db="EMBL/GenBank/DDBJ databases">
        <title>Salinisphaera hydrothermalis C41B8 Genome Sequencing.</title>
        <authorList>
            <person name="Li C."/>
            <person name="Lai Q."/>
            <person name="Shao Z."/>
        </authorList>
    </citation>
    <scope>NUCLEOTIDE SEQUENCE [LARGE SCALE GENOMIC DNA]</scope>
    <source>
        <strain evidence="2 3">C41B8</strain>
    </source>
</reference>
<dbReference type="OrthoDB" id="9815690at2"/>
<dbReference type="GO" id="GO:0004805">
    <property type="term" value="F:trehalose-phosphatase activity"/>
    <property type="evidence" value="ECO:0007669"/>
    <property type="project" value="TreeGrafter"/>
</dbReference>
<dbReference type="GO" id="GO:0003825">
    <property type="term" value="F:alpha,alpha-trehalose-phosphate synthase (UDP-forming) activity"/>
    <property type="evidence" value="ECO:0007669"/>
    <property type="project" value="TreeGrafter"/>
</dbReference>
<dbReference type="PATRIC" id="fig|1304275.5.peg.1747"/>
<dbReference type="GO" id="GO:0005829">
    <property type="term" value="C:cytosol"/>
    <property type="evidence" value="ECO:0007669"/>
    <property type="project" value="TreeGrafter"/>
</dbReference>
<name>A0A084ILP1_SALHC</name>
<organism evidence="2 3">
    <name type="scientific">Salinisphaera hydrothermalis (strain C41B8)</name>
    <dbReference type="NCBI Taxonomy" id="1304275"/>
    <lineage>
        <taxon>Bacteria</taxon>
        <taxon>Pseudomonadati</taxon>
        <taxon>Pseudomonadota</taxon>
        <taxon>Gammaproteobacteria</taxon>
        <taxon>Salinisphaerales</taxon>
        <taxon>Salinisphaeraceae</taxon>
        <taxon>Salinisphaera</taxon>
    </lineage>
</organism>
<dbReference type="InterPro" id="IPR001830">
    <property type="entry name" value="Glyco_trans_20"/>
</dbReference>
<gene>
    <name evidence="2" type="ORF">C41B8_08570</name>
</gene>
<evidence type="ECO:0000313" key="3">
    <source>
        <dbReference type="Proteomes" id="UP000028302"/>
    </source>
</evidence>
<accession>A0A084ILP1</accession>
<evidence type="ECO:0000256" key="1">
    <source>
        <dbReference type="ARBA" id="ARBA00008799"/>
    </source>
</evidence>
<evidence type="ECO:0000313" key="2">
    <source>
        <dbReference type="EMBL" id="KEZ77625.1"/>
    </source>
</evidence>
<dbReference type="AlphaFoldDB" id="A0A084ILP1"/>
<keyword evidence="3" id="KW-1185">Reference proteome</keyword>
<comment type="similarity">
    <text evidence="1">Belongs to the glycosyltransferase 20 family.</text>
</comment>
<comment type="caution">
    <text evidence="2">The sequence shown here is derived from an EMBL/GenBank/DDBJ whole genome shotgun (WGS) entry which is preliminary data.</text>
</comment>
<dbReference type="Pfam" id="PF00982">
    <property type="entry name" value="Glyco_transf_20"/>
    <property type="match status" value="1"/>
</dbReference>
<protein>
    <submittedName>
        <fullName evidence="2">Alpha,alpha-trehalose-phosphate synthase (UDP-forming)</fullName>
    </submittedName>
</protein>
<dbReference type="Proteomes" id="UP000028302">
    <property type="component" value="Unassembled WGS sequence"/>
</dbReference>
<dbReference type="RefSeq" id="WP_051883303.1">
    <property type="nucleotide sequence ID" value="NZ_APNK01000010.1"/>
</dbReference>
<dbReference type="EMBL" id="APNK01000010">
    <property type="protein sequence ID" value="KEZ77625.1"/>
    <property type="molecule type" value="Genomic_DNA"/>
</dbReference>